<evidence type="ECO:0000313" key="3">
    <source>
        <dbReference type="Proteomes" id="UP000460549"/>
    </source>
</evidence>
<dbReference type="AlphaFoldDB" id="A0A7X2PAR6"/>
<dbReference type="Proteomes" id="UP000460549">
    <property type="component" value="Unassembled WGS sequence"/>
</dbReference>
<comment type="caution">
    <text evidence="2">The sequence shown here is derived from an EMBL/GenBank/DDBJ whole genome shotgun (WGS) entry which is preliminary data.</text>
</comment>
<dbReference type="Pfam" id="PF01261">
    <property type="entry name" value="AP_endonuc_2"/>
    <property type="match status" value="1"/>
</dbReference>
<dbReference type="InterPro" id="IPR036237">
    <property type="entry name" value="Xyl_isomerase-like_sf"/>
</dbReference>
<dbReference type="InterPro" id="IPR050312">
    <property type="entry name" value="IolE/XylAMocC-like"/>
</dbReference>
<keyword evidence="2" id="KW-0413">Isomerase</keyword>
<dbReference type="EMBL" id="VUNN01000002">
    <property type="protein sequence ID" value="MSU05427.1"/>
    <property type="molecule type" value="Genomic_DNA"/>
</dbReference>
<dbReference type="GO" id="GO:0016853">
    <property type="term" value="F:isomerase activity"/>
    <property type="evidence" value="ECO:0007669"/>
    <property type="project" value="UniProtKB-KW"/>
</dbReference>
<evidence type="ECO:0000259" key="1">
    <source>
        <dbReference type="Pfam" id="PF01261"/>
    </source>
</evidence>
<dbReference type="InterPro" id="IPR013022">
    <property type="entry name" value="Xyl_isomerase-like_TIM-brl"/>
</dbReference>
<feature type="domain" description="Xylose isomerase-like TIM barrel" evidence="1">
    <location>
        <begin position="13"/>
        <end position="250"/>
    </location>
</feature>
<dbReference type="SUPFAM" id="SSF51658">
    <property type="entry name" value="Xylose isomerase-like"/>
    <property type="match status" value="1"/>
</dbReference>
<dbReference type="RefSeq" id="WP_154424329.1">
    <property type="nucleotide sequence ID" value="NZ_VUNN01000002.1"/>
</dbReference>
<accession>A0A7X2PAR6</accession>
<reference evidence="2 3" key="1">
    <citation type="submission" date="2019-08" db="EMBL/GenBank/DDBJ databases">
        <title>In-depth cultivation of the pig gut microbiome towards novel bacterial diversity and tailored functional studies.</title>
        <authorList>
            <person name="Wylensek D."/>
            <person name="Hitch T.C.A."/>
            <person name="Clavel T."/>
        </authorList>
    </citation>
    <scope>NUCLEOTIDE SEQUENCE [LARGE SCALE GENOMIC DNA]</scope>
    <source>
        <strain evidence="2 3">NM-380-WT-3C1</strain>
    </source>
</reference>
<dbReference type="Gene3D" id="3.20.20.150">
    <property type="entry name" value="Divalent-metal-dependent TIM barrel enzymes"/>
    <property type="match status" value="1"/>
</dbReference>
<evidence type="ECO:0000313" key="2">
    <source>
        <dbReference type="EMBL" id="MSU05427.1"/>
    </source>
</evidence>
<proteinExistence type="predicted"/>
<sequence>MRFGLCTDIKKVKEVEELGFDYVEGKLNQLALWPQEEFDEVLKSFYSSKIKMETACLLLPKTMNVIGDSYNEAELISYLKVAFARMDALDCKLVVFGSGKSRVIPDGMNYQEGFKSLVKVTKLIGSIAEEHGISIAIEPLNRSETNLINSLCEGAALQAAVDMPNVGLLADAFHMRKENEDLALIPKCSPLLHTHIALKEGRVFPTEESDEVKEFFSALKSAAYNNRMSIEGKSDDIKSDSIKALRVLRAYA</sequence>
<protein>
    <submittedName>
        <fullName evidence="2">Sugar phosphate isomerase/epimerase</fullName>
    </submittedName>
</protein>
<dbReference type="PANTHER" id="PTHR12110">
    <property type="entry name" value="HYDROXYPYRUVATE ISOMERASE"/>
    <property type="match status" value="1"/>
</dbReference>
<gene>
    <name evidence="2" type="ORF">FYJ80_01325</name>
</gene>
<organism evidence="2 3">
    <name type="scientific">Bullifex porci</name>
    <dbReference type="NCBI Taxonomy" id="2606638"/>
    <lineage>
        <taxon>Bacteria</taxon>
        <taxon>Pseudomonadati</taxon>
        <taxon>Spirochaetota</taxon>
        <taxon>Spirochaetia</taxon>
        <taxon>Spirochaetales</taxon>
        <taxon>Spirochaetaceae</taxon>
        <taxon>Bullifex</taxon>
    </lineage>
</organism>
<name>A0A7X2PAR6_9SPIO</name>
<keyword evidence="3" id="KW-1185">Reference proteome</keyword>